<accession>A0A812UJQ4</accession>
<dbReference type="AlphaFoldDB" id="A0A812UJQ4"/>
<protein>
    <submittedName>
        <fullName evidence="2">Uncharacterized protein</fullName>
    </submittedName>
</protein>
<evidence type="ECO:0000313" key="3">
    <source>
        <dbReference type="Proteomes" id="UP000604046"/>
    </source>
</evidence>
<proteinExistence type="predicted"/>
<evidence type="ECO:0000313" key="2">
    <source>
        <dbReference type="EMBL" id="CAE7581696.1"/>
    </source>
</evidence>
<feature type="region of interest" description="Disordered" evidence="1">
    <location>
        <begin position="50"/>
        <end position="104"/>
    </location>
</feature>
<comment type="caution">
    <text evidence="2">The sequence shown here is derived from an EMBL/GenBank/DDBJ whole genome shotgun (WGS) entry which is preliminary data.</text>
</comment>
<dbReference type="Proteomes" id="UP000604046">
    <property type="component" value="Unassembled WGS sequence"/>
</dbReference>
<organism evidence="2 3">
    <name type="scientific">Symbiodinium natans</name>
    <dbReference type="NCBI Taxonomy" id="878477"/>
    <lineage>
        <taxon>Eukaryota</taxon>
        <taxon>Sar</taxon>
        <taxon>Alveolata</taxon>
        <taxon>Dinophyceae</taxon>
        <taxon>Suessiales</taxon>
        <taxon>Symbiodiniaceae</taxon>
        <taxon>Symbiodinium</taxon>
    </lineage>
</organism>
<gene>
    <name evidence="2" type="ORF">SNAT2548_LOCUS33184</name>
</gene>
<evidence type="ECO:0000256" key="1">
    <source>
        <dbReference type="SAM" id="MobiDB-lite"/>
    </source>
</evidence>
<sequence>MWCWASFMGHTKLDSVNAKDTVWWREQWKAATNAPRHAADPSQCRKYWQQHAKPGQDAQRFLSRNLTDGENEEKEEEEEDEDEEEEAEEEDDDEEEGETPAWVQRTVDILWKHGGGNMKWTTLQQKAGLSGVSQHAALSRPEFECCGRGNHSVRLVSSIRLQRYK</sequence>
<dbReference type="EMBL" id="CAJNDS010002745">
    <property type="protein sequence ID" value="CAE7581696.1"/>
    <property type="molecule type" value="Genomic_DNA"/>
</dbReference>
<feature type="compositionally biased region" description="Acidic residues" evidence="1">
    <location>
        <begin position="69"/>
        <end position="98"/>
    </location>
</feature>
<name>A0A812UJQ4_9DINO</name>
<keyword evidence="3" id="KW-1185">Reference proteome</keyword>
<reference evidence="2" key="1">
    <citation type="submission" date="2021-02" db="EMBL/GenBank/DDBJ databases">
        <authorList>
            <person name="Dougan E. K."/>
            <person name="Rhodes N."/>
            <person name="Thang M."/>
            <person name="Chan C."/>
        </authorList>
    </citation>
    <scope>NUCLEOTIDE SEQUENCE</scope>
</reference>
<dbReference type="OrthoDB" id="10438436at2759"/>